<accession>A0ABR5ZRT8</accession>
<sequence length="70" mass="7432">MSEADKDDGPVGKFFSAVMEELKGEADGGHGSEGTFDDARSMLDSVSQSLGTSNFRKAIMDAAVEKKESE</sequence>
<protein>
    <submittedName>
        <fullName evidence="1">Uncharacterized protein</fullName>
    </submittedName>
</protein>
<gene>
    <name evidence="1" type="ORF">CPA56_02990</name>
</gene>
<evidence type="ECO:0000313" key="2">
    <source>
        <dbReference type="Proteomes" id="UP000765338"/>
    </source>
</evidence>
<name>A0ABR5ZRT8_9PROT</name>
<dbReference type="Proteomes" id="UP000765338">
    <property type="component" value="Unassembled WGS sequence"/>
</dbReference>
<dbReference type="RefSeq" id="WP_182040528.1">
    <property type="nucleotide sequence ID" value="NZ_PDLY01000001.1"/>
</dbReference>
<keyword evidence="2" id="KW-1185">Reference proteome</keyword>
<evidence type="ECO:0000313" key="1">
    <source>
        <dbReference type="EMBL" id="MBA5726960.1"/>
    </source>
</evidence>
<dbReference type="EMBL" id="PDLY01000001">
    <property type="protein sequence ID" value="MBA5726960.1"/>
    <property type="molecule type" value="Genomic_DNA"/>
</dbReference>
<comment type="caution">
    <text evidence="1">The sequence shown here is derived from an EMBL/GenBank/DDBJ whole genome shotgun (WGS) entry which is preliminary data.</text>
</comment>
<organism evidence="1 2">
    <name type="scientific">Bombella mellum</name>
    <dbReference type="NCBI Taxonomy" id="2039288"/>
    <lineage>
        <taxon>Bacteria</taxon>
        <taxon>Pseudomonadati</taxon>
        <taxon>Pseudomonadota</taxon>
        <taxon>Alphaproteobacteria</taxon>
        <taxon>Acetobacterales</taxon>
        <taxon>Acetobacteraceae</taxon>
        <taxon>Bombella</taxon>
    </lineage>
</organism>
<proteinExistence type="predicted"/>
<reference evidence="1 2" key="1">
    <citation type="submission" date="2017-10" db="EMBL/GenBank/DDBJ databases">
        <authorList>
            <person name="Jakob F."/>
        </authorList>
    </citation>
    <scope>NUCLEOTIDE SEQUENCE [LARGE SCALE GENOMIC DNA]</scope>
    <source>
        <strain evidence="1 2">TMW 2.1889</strain>
    </source>
</reference>